<feature type="domain" description="DUF7931" evidence="1">
    <location>
        <begin position="14"/>
        <end position="161"/>
    </location>
</feature>
<name>A0AAE3KH24_9GAMM</name>
<sequence length="163" mass="18404">MSADEEVIGTTGGEDARSWVLRLLEQAHHEVDIQSPNLDSQIYDQGEVLAAIRQLVVNAGRRARVRILVGDCAPMVQRGHRLLELSRQLSSYIEIRELAAEDATDAAAFIVVDRAHYLRWESGAGYRGTGRRQARGRAARWHRAFNDCWERAHSPAALRRLHL</sequence>
<dbReference type="EMBL" id="JALJXV010000007">
    <property type="protein sequence ID" value="MCP1675892.1"/>
    <property type="molecule type" value="Genomic_DNA"/>
</dbReference>
<dbReference type="SUPFAM" id="SSF56024">
    <property type="entry name" value="Phospholipase D/nuclease"/>
    <property type="match status" value="1"/>
</dbReference>
<dbReference type="InterPro" id="IPR057691">
    <property type="entry name" value="DUF7931"/>
</dbReference>
<evidence type="ECO:0000259" key="1">
    <source>
        <dbReference type="Pfam" id="PF25559"/>
    </source>
</evidence>
<protein>
    <recommendedName>
        <fullName evidence="1">DUF7931 domain-containing protein</fullName>
    </recommendedName>
</protein>
<evidence type="ECO:0000313" key="2">
    <source>
        <dbReference type="EMBL" id="MCP1675892.1"/>
    </source>
</evidence>
<proteinExistence type="predicted"/>
<evidence type="ECO:0000313" key="3">
    <source>
        <dbReference type="Proteomes" id="UP001205843"/>
    </source>
</evidence>
<dbReference type="Pfam" id="PF25559">
    <property type="entry name" value="DUF7931"/>
    <property type="match status" value="1"/>
</dbReference>
<dbReference type="Proteomes" id="UP001205843">
    <property type="component" value="Unassembled WGS sequence"/>
</dbReference>
<accession>A0AAE3KH24</accession>
<dbReference type="AlphaFoldDB" id="A0AAE3KH24"/>
<dbReference type="RefSeq" id="WP_253480070.1">
    <property type="nucleotide sequence ID" value="NZ_JALJXV010000007.1"/>
</dbReference>
<comment type="caution">
    <text evidence="2">The sequence shown here is derived from an EMBL/GenBank/DDBJ whole genome shotgun (WGS) entry which is preliminary data.</text>
</comment>
<dbReference type="Gene3D" id="3.30.870.10">
    <property type="entry name" value="Endonuclease Chain A"/>
    <property type="match status" value="1"/>
</dbReference>
<keyword evidence="3" id="KW-1185">Reference proteome</keyword>
<gene>
    <name evidence="2" type="ORF">J2T57_003047</name>
</gene>
<organism evidence="2 3">
    <name type="scientific">Natronocella acetinitrilica</name>
    <dbReference type="NCBI Taxonomy" id="414046"/>
    <lineage>
        <taxon>Bacteria</taxon>
        <taxon>Pseudomonadati</taxon>
        <taxon>Pseudomonadota</taxon>
        <taxon>Gammaproteobacteria</taxon>
        <taxon>Chromatiales</taxon>
        <taxon>Ectothiorhodospiraceae</taxon>
        <taxon>Natronocella</taxon>
    </lineage>
</organism>
<reference evidence="2" key="1">
    <citation type="submission" date="2022-03" db="EMBL/GenBank/DDBJ databases">
        <title>Genomic Encyclopedia of Type Strains, Phase III (KMG-III): the genomes of soil and plant-associated and newly described type strains.</title>
        <authorList>
            <person name="Whitman W."/>
        </authorList>
    </citation>
    <scope>NUCLEOTIDE SEQUENCE</scope>
    <source>
        <strain evidence="2">ANL 6-2</strain>
    </source>
</reference>